<evidence type="ECO:0000256" key="2">
    <source>
        <dbReference type="ARBA" id="ARBA00022448"/>
    </source>
</evidence>
<keyword evidence="5" id="KW-0067">ATP-binding</keyword>
<dbReference type="STRING" id="1157962.A0A250XIK7"/>
<feature type="transmembrane region" description="Helical" evidence="8">
    <location>
        <begin position="556"/>
        <end position="584"/>
    </location>
</feature>
<dbReference type="Proteomes" id="UP000232323">
    <property type="component" value="Unassembled WGS sequence"/>
</dbReference>
<evidence type="ECO:0000259" key="9">
    <source>
        <dbReference type="PROSITE" id="PS50893"/>
    </source>
</evidence>
<dbReference type="GO" id="GO:0016887">
    <property type="term" value="F:ATP hydrolysis activity"/>
    <property type="evidence" value="ECO:0007669"/>
    <property type="project" value="InterPro"/>
</dbReference>
<dbReference type="InterPro" id="IPR003593">
    <property type="entry name" value="AAA+_ATPase"/>
</dbReference>
<keyword evidence="2" id="KW-0813">Transport</keyword>
<dbReference type="GO" id="GO:0016020">
    <property type="term" value="C:membrane"/>
    <property type="evidence" value="ECO:0007669"/>
    <property type="project" value="UniProtKB-SubCell"/>
</dbReference>
<keyword evidence="6 8" id="KW-1133">Transmembrane helix</keyword>
<gene>
    <name evidence="10" type="ORF">CEUSTIGMA_g10299.t1</name>
</gene>
<feature type="transmembrane region" description="Helical" evidence="8">
    <location>
        <begin position="479"/>
        <end position="500"/>
    </location>
</feature>
<dbReference type="InterPro" id="IPR027417">
    <property type="entry name" value="P-loop_NTPase"/>
</dbReference>
<dbReference type="Gene3D" id="3.40.50.300">
    <property type="entry name" value="P-loop containing nucleotide triphosphate hydrolases"/>
    <property type="match status" value="1"/>
</dbReference>
<keyword evidence="4" id="KW-0547">Nucleotide-binding</keyword>
<feature type="transmembrane region" description="Helical" evidence="8">
    <location>
        <begin position="590"/>
        <end position="613"/>
    </location>
</feature>
<reference evidence="10 11" key="1">
    <citation type="submission" date="2017-08" db="EMBL/GenBank/DDBJ databases">
        <title>Acidophilic green algal genome provides insights into adaptation to an acidic environment.</title>
        <authorList>
            <person name="Hirooka S."/>
            <person name="Hirose Y."/>
            <person name="Kanesaki Y."/>
            <person name="Higuchi S."/>
            <person name="Fujiwara T."/>
            <person name="Onuma R."/>
            <person name="Era A."/>
            <person name="Ohbayashi R."/>
            <person name="Uzuka A."/>
            <person name="Nozaki H."/>
            <person name="Yoshikawa H."/>
            <person name="Miyagishima S.Y."/>
        </authorList>
    </citation>
    <scope>NUCLEOTIDE SEQUENCE [LARGE SCALE GENOMIC DNA]</scope>
    <source>
        <strain evidence="10 11">NIES-2499</strain>
    </source>
</reference>
<dbReference type="OrthoDB" id="66620at2759"/>
<evidence type="ECO:0000256" key="7">
    <source>
        <dbReference type="ARBA" id="ARBA00023136"/>
    </source>
</evidence>
<keyword evidence="11" id="KW-1185">Reference proteome</keyword>
<dbReference type="Pfam" id="PF00005">
    <property type="entry name" value="ABC_tran"/>
    <property type="match status" value="1"/>
</dbReference>
<evidence type="ECO:0000313" key="11">
    <source>
        <dbReference type="Proteomes" id="UP000232323"/>
    </source>
</evidence>
<feature type="domain" description="ABC transporter" evidence="9">
    <location>
        <begin position="81"/>
        <end position="356"/>
    </location>
</feature>
<dbReference type="InterPro" id="IPR017871">
    <property type="entry name" value="ABC_transporter-like_CS"/>
</dbReference>
<feature type="transmembrane region" description="Helical" evidence="8">
    <location>
        <begin position="512"/>
        <end position="535"/>
    </location>
</feature>
<comment type="caution">
    <text evidence="10">The sequence shown here is derived from an EMBL/GenBank/DDBJ whole genome shotgun (WGS) entry which is preliminary data.</text>
</comment>
<dbReference type="EMBL" id="BEGY01000087">
    <property type="protein sequence ID" value="GAX82873.1"/>
    <property type="molecule type" value="Genomic_DNA"/>
</dbReference>
<dbReference type="GO" id="GO:0071944">
    <property type="term" value="C:cell periphery"/>
    <property type="evidence" value="ECO:0007669"/>
    <property type="project" value="UniProtKB-ARBA"/>
</dbReference>
<dbReference type="Pfam" id="PF01061">
    <property type="entry name" value="ABC2_membrane"/>
    <property type="match status" value="1"/>
</dbReference>
<dbReference type="PROSITE" id="PS50893">
    <property type="entry name" value="ABC_TRANSPORTER_2"/>
    <property type="match status" value="1"/>
</dbReference>
<proteinExistence type="predicted"/>
<dbReference type="InterPro" id="IPR043926">
    <property type="entry name" value="ABCG_dom"/>
</dbReference>
<dbReference type="GO" id="GO:0140359">
    <property type="term" value="F:ABC-type transporter activity"/>
    <property type="evidence" value="ECO:0007669"/>
    <property type="project" value="InterPro"/>
</dbReference>
<evidence type="ECO:0000313" key="10">
    <source>
        <dbReference type="EMBL" id="GAX82873.1"/>
    </source>
</evidence>
<protein>
    <recommendedName>
        <fullName evidence="9">ABC transporter domain-containing protein</fullName>
    </recommendedName>
</protein>
<keyword evidence="3 8" id="KW-0812">Transmembrane</keyword>
<evidence type="ECO:0000256" key="5">
    <source>
        <dbReference type="ARBA" id="ARBA00022840"/>
    </source>
</evidence>
<accession>A0A250XIK7</accession>
<keyword evidence="7 8" id="KW-0472">Membrane</keyword>
<evidence type="ECO:0000256" key="6">
    <source>
        <dbReference type="ARBA" id="ARBA00022989"/>
    </source>
</evidence>
<dbReference type="SUPFAM" id="SSF52540">
    <property type="entry name" value="P-loop containing nucleoside triphosphate hydrolases"/>
    <property type="match status" value="1"/>
</dbReference>
<dbReference type="PANTHER" id="PTHR19241">
    <property type="entry name" value="ATP-BINDING CASSETTE TRANSPORTER"/>
    <property type="match status" value="1"/>
</dbReference>
<dbReference type="AlphaFoldDB" id="A0A250XIK7"/>
<dbReference type="GO" id="GO:0005524">
    <property type="term" value="F:ATP binding"/>
    <property type="evidence" value="ECO:0007669"/>
    <property type="project" value="UniProtKB-KW"/>
</dbReference>
<evidence type="ECO:0000256" key="3">
    <source>
        <dbReference type="ARBA" id="ARBA00022692"/>
    </source>
</evidence>
<organism evidence="10 11">
    <name type="scientific">Chlamydomonas eustigma</name>
    <dbReference type="NCBI Taxonomy" id="1157962"/>
    <lineage>
        <taxon>Eukaryota</taxon>
        <taxon>Viridiplantae</taxon>
        <taxon>Chlorophyta</taxon>
        <taxon>core chlorophytes</taxon>
        <taxon>Chlorophyceae</taxon>
        <taxon>CS clade</taxon>
        <taxon>Chlamydomonadales</taxon>
        <taxon>Chlamydomonadaceae</taxon>
        <taxon>Chlamydomonas</taxon>
    </lineage>
</organism>
<comment type="subcellular location">
    <subcellularLocation>
        <location evidence="1">Membrane</location>
        <topology evidence="1">Multi-pass membrane protein</topology>
    </subcellularLocation>
</comment>
<dbReference type="Pfam" id="PF19055">
    <property type="entry name" value="ABC2_membrane_7"/>
    <property type="match status" value="1"/>
</dbReference>
<dbReference type="PROSITE" id="PS00211">
    <property type="entry name" value="ABC_TRANSPORTER_1"/>
    <property type="match status" value="1"/>
</dbReference>
<evidence type="ECO:0000256" key="8">
    <source>
        <dbReference type="SAM" id="Phobius"/>
    </source>
</evidence>
<evidence type="ECO:0000256" key="1">
    <source>
        <dbReference type="ARBA" id="ARBA00004141"/>
    </source>
</evidence>
<evidence type="ECO:0000256" key="4">
    <source>
        <dbReference type="ARBA" id="ARBA00022741"/>
    </source>
</evidence>
<name>A0A250XIK7_9CHLO</name>
<sequence>MGPPTRRNVQDEERVALAKKLLSFNDDDSSFLEKTGVLIEKYHIRPPAVTVTYQDLTVTTRALVGASAIPTVGNALIGLLLRVVGMSPRRAETDLKILDGLNGILKPGRLTLLLGPPSCGKSTMMKVLSGRLRETPIMHTAGKITYNGVEMDKFHAQRTSAYVDQMDNHNGNLTVQETLLYAHACQSGLHGTPFQIAQDMLATRNAGKGDASTAEFEEVLHKAMVSDARVAVWMNMVGLIHCKDTNVGDAMNRGISGGEKKRVTMAEMLVGPRNVMFLDEISTGLDSATLFTIVKSLSQMSHASRPTCLVSLLQPPPETFQLFDDVIMIADGVILYHGPVTDVIPFFNTLGFDCPPRKDIPSFLLEVTTSAGQLNYATAELRRTMGLPAAEAQPVAEGVSKEKMPVLRKELIVPVKNMAAMFWKDNEHGQAMLRELGVPIDPSSTHPGSLVNTSYALSAWESIVVTTKRQATLMMRDQVLLKARMIQTVVISLITGSLFYMLPITENGARSYFGACFMSILFLAFGGFPQLPITLEMKKVFFKHRENYFIPAYAQGIAMAVVQMPVSFLEVTLFSLIIYFMVGFYMAPSYFFTFFAICFSLSLVASGLFRFIACLSPDMVIGNALGGLAIVLLIVTSGFVIVKGSIPPWMIWAVSIELKFL</sequence>
<dbReference type="InterPro" id="IPR003439">
    <property type="entry name" value="ABC_transporter-like_ATP-bd"/>
</dbReference>
<dbReference type="InterPro" id="IPR013525">
    <property type="entry name" value="ABC2_TM"/>
</dbReference>
<dbReference type="SMART" id="SM00382">
    <property type="entry name" value="AAA"/>
    <property type="match status" value="1"/>
</dbReference>
<feature type="transmembrane region" description="Helical" evidence="8">
    <location>
        <begin position="620"/>
        <end position="642"/>
    </location>
</feature>